<reference evidence="1" key="1">
    <citation type="journal article" date="2015" name="Nature">
        <title>Complex archaea that bridge the gap between prokaryotes and eukaryotes.</title>
        <authorList>
            <person name="Spang A."/>
            <person name="Saw J.H."/>
            <person name="Jorgensen S.L."/>
            <person name="Zaremba-Niedzwiedzka K."/>
            <person name="Martijn J."/>
            <person name="Lind A.E."/>
            <person name="van Eijk R."/>
            <person name="Schleper C."/>
            <person name="Guy L."/>
            <person name="Ettema T.J."/>
        </authorList>
    </citation>
    <scope>NUCLEOTIDE SEQUENCE</scope>
</reference>
<organism evidence="1">
    <name type="scientific">marine sediment metagenome</name>
    <dbReference type="NCBI Taxonomy" id="412755"/>
    <lineage>
        <taxon>unclassified sequences</taxon>
        <taxon>metagenomes</taxon>
        <taxon>ecological metagenomes</taxon>
    </lineage>
</organism>
<comment type="caution">
    <text evidence="1">The sequence shown here is derived from an EMBL/GenBank/DDBJ whole genome shotgun (WGS) entry which is preliminary data.</text>
</comment>
<sequence length="33" mass="3993">MSDDEELDAIRRRRLEELQQQAVQQHVAEDQQK</sequence>
<name>A0A0F8ZJ02_9ZZZZ</name>
<accession>A0A0F8ZJ02</accession>
<proteinExistence type="predicted"/>
<dbReference type="EMBL" id="LAZR01047619">
    <property type="protein sequence ID" value="KKK93802.1"/>
    <property type="molecule type" value="Genomic_DNA"/>
</dbReference>
<evidence type="ECO:0000313" key="1">
    <source>
        <dbReference type="EMBL" id="KKK93802.1"/>
    </source>
</evidence>
<dbReference type="AlphaFoldDB" id="A0A0F8ZJ02"/>
<gene>
    <name evidence="1" type="ORF">LCGC14_2689210</name>
</gene>
<protein>
    <submittedName>
        <fullName evidence="1">Uncharacterized protein</fullName>
    </submittedName>
</protein>
<feature type="non-terminal residue" evidence="1">
    <location>
        <position position="33"/>
    </location>
</feature>